<evidence type="ECO:0000256" key="1">
    <source>
        <dbReference type="SAM" id="Coils"/>
    </source>
</evidence>
<comment type="caution">
    <text evidence="3">The sequence shown here is derived from an EMBL/GenBank/DDBJ whole genome shotgun (WGS) entry which is preliminary data.</text>
</comment>
<feature type="coiled-coil region" evidence="1">
    <location>
        <begin position="60"/>
        <end position="101"/>
    </location>
</feature>
<evidence type="ECO:0000313" key="3">
    <source>
        <dbReference type="EMBL" id="OBA25090.1"/>
    </source>
</evidence>
<sequence length="120" mass="13199">MSATEEQKIQTAAEPVEEKIEAVVAKEEQEPVSSSTTDAKKEEVTEGAKETEASFGDKIKKEVADVKKEVSKEVDAVEKKVDAAEKKVEEAAKKVDADKKANKLFAPFKKVSTKIRSFLQ</sequence>
<dbReference type="AlphaFoldDB" id="A0A1B7T8P8"/>
<proteinExistence type="predicted"/>
<dbReference type="Proteomes" id="UP000092321">
    <property type="component" value="Unassembled WGS sequence"/>
</dbReference>
<gene>
    <name evidence="3" type="ORF">HANVADRAFT_63899</name>
</gene>
<feature type="region of interest" description="Disordered" evidence="2">
    <location>
        <begin position="24"/>
        <end position="54"/>
    </location>
</feature>
<keyword evidence="1" id="KW-0175">Coiled coil</keyword>
<name>A0A1B7T8P8_9ASCO</name>
<reference evidence="4" key="1">
    <citation type="journal article" date="2016" name="Proc. Natl. Acad. Sci. U.S.A.">
        <title>Comparative genomics of biotechnologically important yeasts.</title>
        <authorList>
            <person name="Riley R."/>
            <person name="Haridas S."/>
            <person name="Wolfe K.H."/>
            <person name="Lopes M.R."/>
            <person name="Hittinger C.T."/>
            <person name="Goeker M."/>
            <person name="Salamov A.A."/>
            <person name="Wisecaver J.H."/>
            <person name="Long T.M."/>
            <person name="Calvey C.H."/>
            <person name="Aerts A.L."/>
            <person name="Barry K.W."/>
            <person name="Choi C."/>
            <person name="Clum A."/>
            <person name="Coughlan A.Y."/>
            <person name="Deshpande S."/>
            <person name="Douglass A.P."/>
            <person name="Hanson S.J."/>
            <person name="Klenk H.-P."/>
            <person name="LaButti K.M."/>
            <person name="Lapidus A."/>
            <person name="Lindquist E.A."/>
            <person name="Lipzen A.M."/>
            <person name="Meier-Kolthoff J.P."/>
            <person name="Ohm R.A."/>
            <person name="Otillar R.P."/>
            <person name="Pangilinan J.L."/>
            <person name="Peng Y."/>
            <person name="Rokas A."/>
            <person name="Rosa C.A."/>
            <person name="Scheuner C."/>
            <person name="Sibirny A.A."/>
            <person name="Slot J.C."/>
            <person name="Stielow J.B."/>
            <person name="Sun H."/>
            <person name="Kurtzman C.P."/>
            <person name="Blackwell M."/>
            <person name="Grigoriev I.V."/>
            <person name="Jeffries T.W."/>
        </authorList>
    </citation>
    <scope>NUCLEOTIDE SEQUENCE [LARGE SCALE GENOMIC DNA]</scope>
    <source>
        <strain evidence="4">NRRL Y-1626</strain>
    </source>
</reference>
<organism evidence="3 4">
    <name type="scientific">Hanseniaspora valbyensis NRRL Y-1626</name>
    <dbReference type="NCBI Taxonomy" id="766949"/>
    <lineage>
        <taxon>Eukaryota</taxon>
        <taxon>Fungi</taxon>
        <taxon>Dikarya</taxon>
        <taxon>Ascomycota</taxon>
        <taxon>Saccharomycotina</taxon>
        <taxon>Saccharomycetes</taxon>
        <taxon>Saccharomycodales</taxon>
        <taxon>Saccharomycodaceae</taxon>
        <taxon>Hanseniaspora</taxon>
    </lineage>
</organism>
<evidence type="ECO:0000313" key="4">
    <source>
        <dbReference type="Proteomes" id="UP000092321"/>
    </source>
</evidence>
<evidence type="ECO:0000256" key="2">
    <source>
        <dbReference type="SAM" id="MobiDB-lite"/>
    </source>
</evidence>
<keyword evidence="4" id="KW-1185">Reference proteome</keyword>
<accession>A0A1B7T8P8</accession>
<dbReference type="EMBL" id="LXPE01000247">
    <property type="protein sequence ID" value="OBA25090.1"/>
    <property type="molecule type" value="Genomic_DNA"/>
</dbReference>
<feature type="compositionally biased region" description="Basic and acidic residues" evidence="2">
    <location>
        <begin position="38"/>
        <end position="54"/>
    </location>
</feature>
<protein>
    <submittedName>
        <fullName evidence="3">Uncharacterized protein</fullName>
    </submittedName>
</protein>